<dbReference type="GO" id="GO:0003712">
    <property type="term" value="F:transcription coregulator activity"/>
    <property type="evidence" value="ECO:0007669"/>
    <property type="project" value="InterPro"/>
</dbReference>
<dbReference type="AlphaFoldDB" id="C9S531"/>
<keyword evidence="6 9" id="KW-0804">Transcription</keyword>
<organism evidence="12">
    <name type="scientific">Verticillium alfalfae (strain VaMs.102 / ATCC MYA-4576 / FGSC 10136)</name>
    <name type="common">Verticillium wilt of alfalfa</name>
    <name type="synonym">Verticillium albo-atrum</name>
    <dbReference type="NCBI Taxonomy" id="526221"/>
    <lineage>
        <taxon>Eukaryota</taxon>
        <taxon>Fungi</taxon>
        <taxon>Dikarya</taxon>
        <taxon>Ascomycota</taxon>
        <taxon>Pezizomycotina</taxon>
        <taxon>Sordariomycetes</taxon>
        <taxon>Hypocreomycetidae</taxon>
        <taxon>Glomerellales</taxon>
        <taxon>Plectosphaerellaceae</taxon>
        <taxon>Verticillium</taxon>
    </lineage>
</organism>
<accession>C9S531</accession>
<name>C9S531_VERA1</name>
<dbReference type="eggNOG" id="ENOG502QXG3">
    <property type="taxonomic scope" value="Eukaryota"/>
</dbReference>
<feature type="compositionally biased region" description="Basic and acidic residues" evidence="10">
    <location>
        <begin position="69"/>
        <end position="89"/>
    </location>
</feature>
<feature type="compositionally biased region" description="Basic and acidic residues" evidence="10">
    <location>
        <begin position="189"/>
        <end position="198"/>
    </location>
</feature>
<dbReference type="GeneID" id="9528665"/>
<keyword evidence="12" id="KW-1185">Reference proteome</keyword>
<evidence type="ECO:0000256" key="2">
    <source>
        <dbReference type="ARBA" id="ARBA00009259"/>
    </source>
</evidence>
<feature type="region of interest" description="Disordered" evidence="10">
    <location>
        <begin position="1"/>
        <end position="89"/>
    </location>
</feature>
<sequence length="358" mass="39619">MSFHPQTPQSPSQLSPGTSDLASSMNSSLTSLTTLPTPAHSVNGSTSHPPDTSHDYAMGDDTPQKRKRSIGDVGERDQKKPHVEDGKLDIDDLHQDVGEKYLLCQTPHRTQEFPCITEDLFEMFGLTDIAAEVAREKSNGDKTIKNGLRKTYKGHIKRLGIMGRFDSVAQEWEEPEEVDDDGDQDEDDRPTQKKEKSNEPYFGFGKIMNLSDPEFWHGRSYLMHGLTPRARAELPKALAMAKGQIPEGFDASVLNDDSSRPAAAARSAAPGTPIGTPGSNMGQLKQAQGIPRPQRVNKKRGYGDNSFEGYEGYEDGYATGRWRRPWEVRSAEKKAVGTPPVPEWHAPPILRVRNRGLG</sequence>
<feature type="compositionally biased region" description="Low complexity" evidence="10">
    <location>
        <begin position="1"/>
        <end position="37"/>
    </location>
</feature>
<evidence type="ECO:0000256" key="8">
    <source>
        <dbReference type="ARBA" id="ARBA00032018"/>
    </source>
</evidence>
<comment type="similarity">
    <text evidence="2 9">Belongs to the Mediator complex subunit 19 family.</text>
</comment>
<dbReference type="STRING" id="526221.C9S531"/>
<gene>
    <name evidence="9" type="primary">MED19</name>
    <name evidence="11" type="ORF">VDBG_00238</name>
</gene>
<evidence type="ECO:0000313" key="12">
    <source>
        <dbReference type="Proteomes" id="UP000008698"/>
    </source>
</evidence>
<evidence type="ECO:0000256" key="6">
    <source>
        <dbReference type="ARBA" id="ARBA00023163"/>
    </source>
</evidence>
<comment type="subcellular location">
    <subcellularLocation>
        <location evidence="1 9">Nucleus</location>
    </subcellularLocation>
</comment>
<keyword evidence="7 9" id="KW-0539">Nucleus</keyword>
<feature type="compositionally biased region" description="Polar residues" evidence="10">
    <location>
        <begin position="40"/>
        <end position="50"/>
    </location>
</feature>
<feature type="compositionally biased region" description="Acidic residues" evidence="10">
    <location>
        <begin position="171"/>
        <end position="188"/>
    </location>
</feature>
<dbReference type="GO" id="GO:0006357">
    <property type="term" value="P:regulation of transcription by RNA polymerase II"/>
    <property type="evidence" value="ECO:0007669"/>
    <property type="project" value="InterPro"/>
</dbReference>
<evidence type="ECO:0000313" key="11">
    <source>
        <dbReference type="EMBL" id="EEY14131.1"/>
    </source>
</evidence>
<evidence type="ECO:0000256" key="3">
    <source>
        <dbReference type="ARBA" id="ARBA00019615"/>
    </source>
</evidence>
<evidence type="ECO:0000256" key="7">
    <source>
        <dbReference type="ARBA" id="ARBA00023242"/>
    </source>
</evidence>
<dbReference type="EMBL" id="DS985214">
    <property type="protein sequence ID" value="EEY14131.1"/>
    <property type="molecule type" value="Genomic_DNA"/>
</dbReference>
<keyword evidence="5 9" id="KW-0010">Activator</keyword>
<evidence type="ECO:0000256" key="10">
    <source>
        <dbReference type="SAM" id="MobiDB-lite"/>
    </source>
</evidence>
<keyword evidence="4 9" id="KW-0805">Transcription regulation</keyword>
<dbReference type="KEGG" id="val:VDBG_00238"/>
<dbReference type="GO" id="GO:0016592">
    <property type="term" value="C:mediator complex"/>
    <property type="evidence" value="ECO:0007669"/>
    <property type="project" value="InterPro"/>
</dbReference>
<dbReference type="HOGENOM" id="CLU_037869_0_0_1"/>
<evidence type="ECO:0000256" key="5">
    <source>
        <dbReference type="ARBA" id="ARBA00023159"/>
    </source>
</evidence>
<protein>
    <recommendedName>
        <fullName evidence="3 9">Mediator of RNA polymerase II transcription subunit 19</fullName>
    </recommendedName>
    <alternativeName>
        <fullName evidence="8 9">Mediator complex subunit 19</fullName>
    </alternativeName>
</protein>
<evidence type="ECO:0000256" key="9">
    <source>
        <dbReference type="RuleBase" id="RU364151"/>
    </source>
</evidence>
<evidence type="ECO:0000256" key="1">
    <source>
        <dbReference type="ARBA" id="ARBA00004123"/>
    </source>
</evidence>
<dbReference type="RefSeq" id="XP_003008557.1">
    <property type="nucleotide sequence ID" value="XM_003008511.1"/>
</dbReference>
<comment type="function">
    <text evidence="9">Component of the Mediator complex, a coactivator involved in the regulated transcription of nearly all RNA polymerase II-dependent genes. Mediator functions as a bridge to convey information from gene-specific regulatory proteins to the basal RNA polymerase II transcription machinery. Mediator is recruited to promoters by direct interactions with regulatory proteins and serves as a scaffold for the assembly of a functional preinitiation complex with RNA polymerase II and the general transcription factors.</text>
</comment>
<dbReference type="Pfam" id="PF08633">
    <property type="entry name" value="Rox3"/>
    <property type="match status" value="1"/>
</dbReference>
<feature type="region of interest" description="Disordered" evidence="10">
    <location>
        <begin position="171"/>
        <end position="203"/>
    </location>
</feature>
<dbReference type="OMA" id="TSAFHLC"/>
<dbReference type="Proteomes" id="UP000008698">
    <property type="component" value="Unassembled WGS sequence"/>
</dbReference>
<comment type="subunit">
    <text evidence="9">Component of the Mediator complex.</text>
</comment>
<evidence type="ECO:0000256" key="4">
    <source>
        <dbReference type="ARBA" id="ARBA00023015"/>
    </source>
</evidence>
<feature type="region of interest" description="Disordered" evidence="10">
    <location>
        <begin position="255"/>
        <end position="306"/>
    </location>
</feature>
<dbReference type="OrthoDB" id="2160599at2759"/>
<feature type="compositionally biased region" description="Polar residues" evidence="10">
    <location>
        <begin position="277"/>
        <end position="286"/>
    </location>
</feature>
<reference evidence="12" key="1">
    <citation type="journal article" date="2011" name="PLoS Pathog.">
        <title>Comparative genomics yields insights into niche adaptation of plant vascular wilt pathogens.</title>
        <authorList>
            <person name="Klosterman S.J."/>
            <person name="Subbarao K.V."/>
            <person name="Kang S."/>
            <person name="Veronese P."/>
            <person name="Gold S.E."/>
            <person name="Thomma B.P.H.J."/>
            <person name="Chen Z."/>
            <person name="Henrissat B."/>
            <person name="Lee Y.-H."/>
            <person name="Park J."/>
            <person name="Garcia-Pedrajas M.D."/>
            <person name="Barbara D.J."/>
            <person name="Anchieta A."/>
            <person name="de Jonge R."/>
            <person name="Santhanam P."/>
            <person name="Maruthachalam K."/>
            <person name="Atallah Z."/>
            <person name="Amyotte S.G."/>
            <person name="Paz Z."/>
            <person name="Inderbitzin P."/>
            <person name="Hayes R.J."/>
            <person name="Heiman D.I."/>
            <person name="Young S."/>
            <person name="Zeng Q."/>
            <person name="Engels R."/>
            <person name="Galagan J."/>
            <person name="Cuomo C.A."/>
            <person name="Dobinson K.F."/>
            <person name="Ma L.-J."/>
        </authorList>
    </citation>
    <scope>NUCLEOTIDE SEQUENCE [LARGE SCALE GENOMIC DNA]</scope>
    <source>
        <strain evidence="12">VaMs.102 / ATCC MYA-4576 / FGSC 10136</strain>
    </source>
</reference>
<dbReference type="InterPro" id="IPR013942">
    <property type="entry name" value="Mediator_Med19_fun"/>
</dbReference>
<feature type="compositionally biased region" description="Low complexity" evidence="10">
    <location>
        <begin position="260"/>
        <end position="270"/>
    </location>
</feature>
<proteinExistence type="inferred from homology"/>